<evidence type="ECO:0000313" key="5">
    <source>
        <dbReference type="Proteomes" id="UP000317178"/>
    </source>
</evidence>
<sequence length="348" mass="39424">MALDVYKDWLGIPEGDRPPDHYQLLRLLQFEDDPAKIEAHYKKLNAHVRKYATGKFQQESQDLLNELARAMLCLTDPERKQEYDESLGRHFDADVVEEGRKSMGGWLVANGHLSKAQVKEAETFAEARGLDLRDAFVQMRLVEPELATRAYAEEKGRSYVDLNLTLPDDSVLDKTPRRTVKKYSVIPLFIEDDRVLVASVYEPTHELEDEFRLRYGVPMHVVMAPPLQIQQAISKYYAPGMREGASDDDVETTASGKSKSKPKKAKAAKASSGPVVHFSQLEPEEQKKRRQIGAIAINLSFILGYVLDKFVLEPYLLPDALIFGWIPTLGTWGLLGGVLVWLFGSYWK</sequence>
<dbReference type="Proteomes" id="UP000317178">
    <property type="component" value="Chromosome"/>
</dbReference>
<protein>
    <submittedName>
        <fullName evidence="4">Bacteriophage N4 adsorption protein B</fullName>
    </submittedName>
</protein>
<dbReference type="Pfam" id="PF05157">
    <property type="entry name" value="MshEN"/>
    <property type="match status" value="1"/>
</dbReference>
<feature type="compositionally biased region" description="Basic residues" evidence="1">
    <location>
        <begin position="258"/>
        <end position="267"/>
    </location>
</feature>
<dbReference type="OrthoDB" id="291302at2"/>
<evidence type="ECO:0000256" key="1">
    <source>
        <dbReference type="SAM" id="MobiDB-lite"/>
    </source>
</evidence>
<organism evidence="4 5">
    <name type="scientific">Polystyrenella longa</name>
    <dbReference type="NCBI Taxonomy" id="2528007"/>
    <lineage>
        <taxon>Bacteria</taxon>
        <taxon>Pseudomonadati</taxon>
        <taxon>Planctomycetota</taxon>
        <taxon>Planctomycetia</taxon>
        <taxon>Planctomycetales</taxon>
        <taxon>Planctomycetaceae</taxon>
        <taxon>Polystyrenella</taxon>
    </lineage>
</organism>
<feature type="domain" description="J" evidence="3">
    <location>
        <begin position="20"/>
        <end position="87"/>
    </location>
</feature>
<feature type="transmembrane region" description="Helical" evidence="2">
    <location>
        <begin position="292"/>
        <end position="308"/>
    </location>
</feature>
<dbReference type="InterPro" id="IPR001623">
    <property type="entry name" value="DnaJ_domain"/>
</dbReference>
<dbReference type="SUPFAM" id="SSF160246">
    <property type="entry name" value="EspE N-terminal domain-like"/>
    <property type="match status" value="1"/>
</dbReference>
<dbReference type="Gene3D" id="3.30.300.160">
    <property type="entry name" value="Type II secretion system, protein E, N-terminal domain"/>
    <property type="match status" value="1"/>
</dbReference>
<dbReference type="InterPro" id="IPR036869">
    <property type="entry name" value="J_dom_sf"/>
</dbReference>
<feature type="region of interest" description="Disordered" evidence="1">
    <location>
        <begin position="243"/>
        <end position="272"/>
    </location>
</feature>
<keyword evidence="2" id="KW-0472">Membrane</keyword>
<dbReference type="InterPro" id="IPR037257">
    <property type="entry name" value="T2SS_E_N_sf"/>
</dbReference>
<dbReference type="AlphaFoldDB" id="A0A518CMF5"/>
<evidence type="ECO:0000256" key="2">
    <source>
        <dbReference type="SAM" id="Phobius"/>
    </source>
</evidence>
<name>A0A518CMF5_9PLAN</name>
<proteinExistence type="predicted"/>
<dbReference type="RefSeq" id="WP_144995688.1">
    <property type="nucleotide sequence ID" value="NZ_CP036281.1"/>
</dbReference>
<keyword evidence="5" id="KW-1185">Reference proteome</keyword>
<gene>
    <name evidence="4" type="ORF">Pla110_21340</name>
</gene>
<accession>A0A518CMF5</accession>
<keyword evidence="2" id="KW-0812">Transmembrane</keyword>
<evidence type="ECO:0000313" key="4">
    <source>
        <dbReference type="EMBL" id="QDU80405.1"/>
    </source>
</evidence>
<evidence type="ECO:0000259" key="3">
    <source>
        <dbReference type="PROSITE" id="PS50076"/>
    </source>
</evidence>
<dbReference type="PROSITE" id="PS50076">
    <property type="entry name" value="DNAJ_2"/>
    <property type="match status" value="1"/>
</dbReference>
<dbReference type="KEGG" id="plon:Pla110_21340"/>
<dbReference type="InterPro" id="IPR007831">
    <property type="entry name" value="T2SS_GspE_N"/>
</dbReference>
<dbReference type="Gene3D" id="1.10.287.110">
    <property type="entry name" value="DnaJ domain"/>
    <property type="match status" value="1"/>
</dbReference>
<dbReference type="EMBL" id="CP036281">
    <property type="protein sequence ID" value="QDU80405.1"/>
    <property type="molecule type" value="Genomic_DNA"/>
</dbReference>
<keyword evidence="2" id="KW-1133">Transmembrane helix</keyword>
<reference evidence="4 5" key="1">
    <citation type="submission" date="2019-02" db="EMBL/GenBank/DDBJ databases">
        <title>Deep-cultivation of Planctomycetes and their phenomic and genomic characterization uncovers novel biology.</title>
        <authorList>
            <person name="Wiegand S."/>
            <person name="Jogler M."/>
            <person name="Boedeker C."/>
            <person name="Pinto D."/>
            <person name="Vollmers J."/>
            <person name="Rivas-Marin E."/>
            <person name="Kohn T."/>
            <person name="Peeters S.H."/>
            <person name="Heuer A."/>
            <person name="Rast P."/>
            <person name="Oberbeckmann S."/>
            <person name="Bunk B."/>
            <person name="Jeske O."/>
            <person name="Meyerdierks A."/>
            <person name="Storesund J.E."/>
            <person name="Kallscheuer N."/>
            <person name="Luecker S."/>
            <person name="Lage O.M."/>
            <person name="Pohl T."/>
            <person name="Merkel B.J."/>
            <person name="Hornburger P."/>
            <person name="Mueller R.-W."/>
            <person name="Bruemmer F."/>
            <person name="Labrenz M."/>
            <person name="Spormann A.M."/>
            <person name="Op den Camp H."/>
            <person name="Overmann J."/>
            <person name="Amann R."/>
            <person name="Jetten M.S.M."/>
            <person name="Mascher T."/>
            <person name="Medema M.H."/>
            <person name="Devos D.P."/>
            <person name="Kaster A.-K."/>
            <person name="Ovreas L."/>
            <person name="Rohde M."/>
            <person name="Galperin M.Y."/>
            <person name="Jogler C."/>
        </authorList>
    </citation>
    <scope>NUCLEOTIDE SEQUENCE [LARGE SCALE GENOMIC DNA]</scope>
    <source>
        <strain evidence="4 5">Pla110</strain>
    </source>
</reference>
<feature type="transmembrane region" description="Helical" evidence="2">
    <location>
        <begin position="320"/>
        <end position="343"/>
    </location>
</feature>